<dbReference type="GO" id="GO:0061630">
    <property type="term" value="F:ubiquitin protein ligase activity"/>
    <property type="evidence" value="ECO:0007669"/>
    <property type="project" value="TreeGrafter"/>
</dbReference>
<dbReference type="PANTHER" id="PTHR21319:SF0">
    <property type="entry name" value="AND RING FINGER DOMAIN PROTEIN, PUTATIVE (AFU_ORTHOLOGUE AFUA_1G08900)-RELATED"/>
    <property type="match status" value="1"/>
</dbReference>
<evidence type="ECO:0000256" key="2">
    <source>
        <dbReference type="ARBA" id="ARBA00004906"/>
    </source>
</evidence>
<name>A0A426XF86_ENSVE</name>
<evidence type="ECO:0000313" key="9">
    <source>
        <dbReference type="EMBL" id="RRT38110.1"/>
    </source>
</evidence>
<keyword evidence="4" id="KW-0863">Zinc-finger</keyword>
<dbReference type="GO" id="GO:0016567">
    <property type="term" value="P:protein ubiquitination"/>
    <property type="evidence" value="ECO:0007669"/>
    <property type="project" value="TreeGrafter"/>
</dbReference>
<dbReference type="Pfam" id="PF14599">
    <property type="entry name" value="zinc_ribbon_6"/>
    <property type="match status" value="1"/>
</dbReference>
<dbReference type="InterPro" id="IPR039512">
    <property type="entry name" value="RCHY1_zinc-ribbon"/>
</dbReference>
<dbReference type="GO" id="GO:0005634">
    <property type="term" value="C:nucleus"/>
    <property type="evidence" value="ECO:0007669"/>
    <property type="project" value="UniProtKB-SubCell"/>
</dbReference>
<sequence>MLDALLAAEQLPEEYQDRCQDILCNDCGTKGKSRFHWLYHKCNSCGSYNTRVIKI</sequence>
<comment type="pathway">
    <text evidence="2">Protein modification; protein ubiquitination.</text>
</comment>
<dbReference type="GO" id="GO:0006511">
    <property type="term" value="P:ubiquitin-dependent protein catabolic process"/>
    <property type="evidence" value="ECO:0007669"/>
    <property type="project" value="TreeGrafter"/>
</dbReference>
<keyword evidence="5" id="KW-0833">Ubl conjugation pathway</keyword>
<organism evidence="9 10">
    <name type="scientific">Ensete ventricosum</name>
    <name type="common">Abyssinian banana</name>
    <name type="synonym">Musa ensete</name>
    <dbReference type="NCBI Taxonomy" id="4639"/>
    <lineage>
        <taxon>Eukaryota</taxon>
        <taxon>Viridiplantae</taxon>
        <taxon>Streptophyta</taxon>
        <taxon>Embryophyta</taxon>
        <taxon>Tracheophyta</taxon>
        <taxon>Spermatophyta</taxon>
        <taxon>Magnoliopsida</taxon>
        <taxon>Liliopsida</taxon>
        <taxon>Zingiberales</taxon>
        <taxon>Musaceae</taxon>
        <taxon>Ensete</taxon>
    </lineage>
</organism>
<evidence type="ECO:0000256" key="1">
    <source>
        <dbReference type="ARBA" id="ARBA00004123"/>
    </source>
</evidence>
<dbReference type="AlphaFoldDB" id="A0A426XF86"/>
<evidence type="ECO:0000256" key="6">
    <source>
        <dbReference type="ARBA" id="ARBA00022833"/>
    </source>
</evidence>
<dbReference type="EMBL" id="AMZH03021531">
    <property type="protein sequence ID" value="RRT38110.1"/>
    <property type="molecule type" value="Genomic_DNA"/>
</dbReference>
<evidence type="ECO:0000313" key="10">
    <source>
        <dbReference type="Proteomes" id="UP000287651"/>
    </source>
</evidence>
<keyword evidence="7" id="KW-0539">Nucleus</keyword>
<keyword evidence="3" id="KW-0479">Metal-binding</keyword>
<dbReference type="PANTHER" id="PTHR21319">
    <property type="entry name" value="RING FINGER AND CHY ZINC FINGER DOMAIN-CONTAINING PROTEIN 1"/>
    <property type="match status" value="1"/>
</dbReference>
<proteinExistence type="predicted"/>
<protein>
    <recommendedName>
        <fullName evidence="8">RCHY1 zinc-ribbon domain-containing protein</fullName>
    </recommendedName>
</protein>
<feature type="domain" description="RCHY1 zinc-ribbon" evidence="8">
    <location>
        <begin position="1"/>
        <end position="51"/>
    </location>
</feature>
<dbReference type="FunFam" id="2.20.28.10:FF:000009">
    <property type="entry name" value="RING finger and CHY zinc finger domain-containing protein 1"/>
    <property type="match status" value="1"/>
</dbReference>
<evidence type="ECO:0000256" key="4">
    <source>
        <dbReference type="ARBA" id="ARBA00022771"/>
    </source>
</evidence>
<evidence type="ECO:0000256" key="3">
    <source>
        <dbReference type="ARBA" id="ARBA00022723"/>
    </source>
</evidence>
<keyword evidence="6" id="KW-0862">Zinc</keyword>
<evidence type="ECO:0000256" key="5">
    <source>
        <dbReference type="ARBA" id="ARBA00022786"/>
    </source>
</evidence>
<gene>
    <name evidence="9" type="ORF">B296_00056108</name>
</gene>
<comment type="subcellular location">
    <subcellularLocation>
        <location evidence="1">Nucleus</location>
    </subcellularLocation>
</comment>
<comment type="caution">
    <text evidence="9">The sequence shown here is derived from an EMBL/GenBank/DDBJ whole genome shotgun (WGS) entry which is preliminary data.</text>
</comment>
<dbReference type="Gene3D" id="2.20.28.10">
    <property type="match status" value="1"/>
</dbReference>
<evidence type="ECO:0000259" key="8">
    <source>
        <dbReference type="Pfam" id="PF14599"/>
    </source>
</evidence>
<reference evidence="9 10" key="1">
    <citation type="journal article" date="2014" name="Agronomy (Basel)">
        <title>A Draft Genome Sequence for Ensete ventricosum, the Drought-Tolerant Tree Against Hunger.</title>
        <authorList>
            <person name="Harrison J."/>
            <person name="Moore K.A."/>
            <person name="Paszkiewicz K."/>
            <person name="Jones T."/>
            <person name="Grant M."/>
            <person name="Ambacheew D."/>
            <person name="Muzemil S."/>
            <person name="Studholme D.J."/>
        </authorList>
    </citation>
    <scope>NUCLEOTIDE SEQUENCE [LARGE SCALE GENOMIC DNA]</scope>
</reference>
<accession>A0A426XF86</accession>
<dbReference type="Proteomes" id="UP000287651">
    <property type="component" value="Unassembled WGS sequence"/>
</dbReference>
<dbReference type="GO" id="GO:0008270">
    <property type="term" value="F:zinc ion binding"/>
    <property type="evidence" value="ECO:0007669"/>
    <property type="project" value="UniProtKB-KW"/>
</dbReference>
<evidence type="ECO:0000256" key="7">
    <source>
        <dbReference type="ARBA" id="ARBA00023242"/>
    </source>
</evidence>